<keyword evidence="2" id="KW-0472">Membrane</keyword>
<keyword evidence="2" id="KW-1133">Transmembrane helix</keyword>
<reference evidence="3" key="1">
    <citation type="submission" date="2020-05" db="EMBL/GenBank/DDBJ databases">
        <authorList>
            <person name="Chiriac C."/>
            <person name="Salcher M."/>
            <person name="Ghai R."/>
            <person name="Kavagutti S V."/>
        </authorList>
    </citation>
    <scope>NUCLEOTIDE SEQUENCE</scope>
</reference>
<feature type="transmembrane region" description="Helical" evidence="2">
    <location>
        <begin position="59"/>
        <end position="80"/>
    </location>
</feature>
<sequence>MPMHSMPVSRPATWLPRSVPDRNGEQSAGKVFAGRDDRAVTGLIGTIGMRMRSSFSIRAMLAVGALAAAFVVVPAGQAHIAAAAGPCTLGGLCAGGEYHPLTPTRIFDTGDSSVPPINDVAPLGGKPLSLAKPTFNIGLLGLGGVPLSGSDVLAVVVNITIAQPGVSGWLGAYPSGVAPADDTSLLNFRSMQTTSNLAVVRAGADGKLTVKLFGNGAVGAAKARVVVDVFGWISTSTYGTASDFTGEYRGARLVPLAVPTRILDTRNDAAPDTPLGAGTDLSLTVWGATPIDSSGAAAVPTGSNVVGVVANITAVAPTRATFITAQPDSISVGTPPTTSNLNPAAGQVKANLVIVPLDANGVLHLYNHAGSVNVVVDVIGVLETGTDEATRKGRIVPLTSPFRAFDTRQPAFGNVPLGPGQAENWSFANFASSVTINSTSVGNQLGLLGNLTVATMMRQYPTVPASSYLTVYPGGGSLPLASNLNFGEAEAIPNMVMARYDASQVLQVFNFRGYTHYLLDVSAVILDD</sequence>
<gene>
    <name evidence="3" type="ORF">UFOPK3099_02442</name>
</gene>
<organism evidence="3">
    <name type="scientific">freshwater metagenome</name>
    <dbReference type="NCBI Taxonomy" id="449393"/>
    <lineage>
        <taxon>unclassified sequences</taxon>
        <taxon>metagenomes</taxon>
        <taxon>ecological metagenomes</taxon>
    </lineage>
</organism>
<evidence type="ECO:0000256" key="1">
    <source>
        <dbReference type="SAM" id="MobiDB-lite"/>
    </source>
</evidence>
<proteinExistence type="predicted"/>
<protein>
    <submittedName>
        <fullName evidence="3">Unannotated protein</fullName>
    </submittedName>
</protein>
<evidence type="ECO:0000256" key="2">
    <source>
        <dbReference type="SAM" id="Phobius"/>
    </source>
</evidence>
<name>A0A6J7AN92_9ZZZZ</name>
<dbReference type="AlphaFoldDB" id="A0A6J7AN92"/>
<dbReference type="EMBL" id="CAFAAV010000241">
    <property type="protein sequence ID" value="CAB4833898.1"/>
    <property type="molecule type" value="Genomic_DNA"/>
</dbReference>
<evidence type="ECO:0000313" key="3">
    <source>
        <dbReference type="EMBL" id="CAB4833898.1"/>
    </source>
</evidence>
<accession>A0A6J7AN92</accession>
<keyword evidence="2" id="KW-0812">Transmembrane</keyword>
<feature type="region of interest" description="Disordered" evidence="1">
    <location>
        <begin position="1"/>
        <end position="30"/>
    </location>
</feature>